<evidence type="ECO:0000256" key="13">
    <source>
        <dbReference type="SAM" id="MobiDB-lite"/>
    </source>
</evidence>
<evidence type="ECO:0000256" key="14">
    <source>
        <dbReference type="SAM" id="Phobius"/>
    </source>
</evidence>
<name>A0A7R7G1R3_9SAUR</name>
<comment type="subcellular location">
    <subcellularLocation>
        <location evidence="1 12">Mitochondrion membrane</location>
        <topology evidence="1 12">Single-pass membrane protein</topology>
    </subcellularLocation>
</comment>
<evidence type="ECO:0000256" key="1">
    <source>
        <dbReference type="ARBA" id="ARBA00004304"/>
    </source>
</evidence>
<keyword evidence="5 12" id="KW-0812">Transmembrane</keyword>
<keyword evidence="10 14" id="KW-0472">Membrane</keyword>
<evidence type="ECO:0000256" key="12">
    <source>
        <dbReference type="RuleBase" id="RU003661"/>
    </source>
</evidence>
<keyword evidence="8 12" id="KW-0406">Ion transport</keyword>
<keyword evidence="3 12" id="KW-0813">Transport</keyword>
<keyword evidence="11" id="KW-0066">ATP synthesis</keyword>
<gene>
    <name evidence="15" type="primary">ATPase 8</name>
</gene>
<evidence type="ECO:0000256" key="6">
    <source>
        <dbReference type="ARBA" id="ARBA00022781"/>
    </source>
</evidence>
<geneLocation type="mitochondrion" evidence="15"/>
<keyword evidence="6 12" id="KW-0375">Hydrogen ion transport</keyword>
<sequence>MPQLNPTPWFSIMLLVWANVFITALLLHNFAPTPQPTTNAGRRAPHWEWTWP</sequence>
<dbReference type="EMBL" id="AB612272">
    <property type="protein sequence ID" value="BCO16455.1"/>
    <property type="molecule type" value="Genomic_DNA"/>
</dbReference>
<accession>A0A7R7G1R3</accession>
<reference evidence="15" key="1">
    <citation type="submission" date="2011-02" db="EMBL/GenBank/DDBJ databases">
        <title>The nearly complete mitochondrial genome of Paroedura masobe.</title>
        <authorList>
            <person name="Kumazawa Y."/>
            <person name="Hashiguchi Y."/>
            <person name="Yamada C."/>
        </authorList>
    </citation>
    <scope>NUCLEOTIDE SEQUENCE</scope>
    <source>
        <strain evidence="15">Pmas2</strain>
    </source>
</reference>
<proteinExistence type="inferred from homology"/>
<dbReference type="GO" id="GO:0045259">
    <property type="term" value="C:proton-transporting ATP synthase complex"/>
    <property type="evidence" value="ECO:0007669"/>
    <property type="project" value="UniProtKB-KW"/>
</dbReference>
<evidence type="ECO:0000256" key="11">
    <source>
        <dbReference type="ARBA" id="ARBA00023310"/>
    </source>
</evidence>
<dbReference type="InterPro" id="IPR001421">
    <property type="entry name" value="ATP8_metazoa"/>
</dbReference>
<evidence type="ECO:0000313" key="15">
    <source>
        <dbReference type="EMBL" id="BCO16455.1"/>
    </source>
</evidence>
<keyword evidence="4 12" id="KW-0138">CF(0)</keyword>
<keyword evidence="9 12" id="KW-0496">Mitochondrion</keyword>
<dbReference type="Pfam" id="PF00895">
    <property type="entry name" value="ATP-synt_8"/>
    <property type="match status" value="1"/>
</dbReference>
<dbReference type="GO" id="GO:0015986">
    <property type="term" value="P:proton motive force-driven ATP synthesis"/>
    <property type="evidence" value="ECO:0007669"/>
    <property type="project" value="InterPro"/>
</dbReference>
<evidence type="ECO:0000256" key="10">
    <source>
        <dbReference type="ARBA" id="ARBA00023136"/>
    </source>
</evidence>
<evidence type="ECO:0000256" key="7">
    <source>
        <dbReference type="ARBA" id="ARBA00022989"/>
    </source>
</evidence>
<evidence type="ECO:0000256" key="8">
    <source>
        <dbReference type="ARBA" id="ARBA00023065"/>
    </source>
</evidence>
<dbReference type="GO" id="GO:0031966">
    <property type="term" value="C:mitochondrial membrane"/>
    <property type="evidence" value="ECO:0007669"/>
    <property type="project" value="UniProtKB-SubCell"/>
</dbReference>
<evidence type="ECO:0000256" key="9">
    <source>
        <dbReference type="ARBA" id="ARBA00023128"/>
    </source>
</evidence>
<organism evidence="15">
    <name type="scientific">Paroedura masobe</name>
    <dbReference type="NCBI Taxonomy" id="347812"/>
    <lineage>
        <taxon>Eukaryota</taxon>
        <taxon>Metazoa</taxon>
        <taxon>Chordata</taxon>
        <taxon>Craniata</taxon>
        <taxon>Vertebrata</taxon>
        <taxon>Euteleostomi</taxon>
        <taxon>Lepidosauria</taxon>
        <taxon>Squamata</taxon>
        <taxon>Bifurcata</taxon>
        <taxon>Gekkota</taxon>
        <taxon>Gekkonidae</taxon>
        <taxon>Gekkoninae</taxon>
        <taxon>Paroedura</taxon>
    </lineage>
</organism>
<evidence type="ECO:0000256" key="4">
    <source>
        <dbReference type="ARBA" id="ARBA00022547"/>
    </source>
</evidence>
<protein>
    <recommendedName>
        <fullName evidence="12">ATP synthase complex subunit 8</fullName>
    </recommendedName>
</protein>
<feature type="transmembrane region" description="Helical" evidence="14">
    <location>
        <begin position="6"/>
        <end position="27"/>
    </location>
</feature>
<comment type="similarity">
    <text evidence="2 12">Belongs to the ATPase protein 8 family.</text>
</comment>
<evidence type="ECO:0000256" key="3">
    <source>
        <dbReference type="ARBA" id="ARBA00022448"/>
    </source>
</evidence>
<feature type="region of interest" description="Disordered" evidence="13">
    <location>
        <begin position="31"/>
        <end position="52"/>
    </location>
</feature>
<evidence type="ECO:0000256" key="2">
    <source>
        <dbReference type="ARBA" id="ARBA00008892"/>
    </source>
</evidence>
<keyword evidence="7 14" id="KW-1133">Transmembrane helix</keyword>
<evidence type="ECO:0000256" key="5">
    <source>
        <dbReference type="ARBA" id="ARBA00022692"/>
    </source>
</evidence>
<dbReference type="GO" id="GO:0015078">
    <property type="term" value="F:proton transmembrane transporter activity"/>
    <property type="evidence" value="ECO:0007669"/>
    <property type="project" value="InterPro"/>
</dbReference>
<dbReference type="AlphaFoldDB" id="A0A7R7G1R3"/>